<evidence type="ECO:0000313" key="7">
    <source>
        <dbReference type="EMBL" id="CAE0696047.1"/>
    </source>
</evidence>
<comment type="subcellular location">
    <subcellularLocation>
        <location evidence="1">Nucleus</location>
    </subcellularLocation>
</comment>
<dbReference type="GO" id="GO:0005634">
    <property type="term" value="C:nucleus"/>
    <property type="evidence" value="ECO:0007669"/>
    <property type="project" value="UniProtKB-SubCell"/>
</dbReference>
<evidence type="ECO:0000256" key="2">
    <source>
        <dbReference type="ARBA" id="ARBA00023125"/>
    </source>
</evidence>
<dbReference type="Proteomes" id="UP000789595">
    <property type="component" value="Unassembled WGS sequence"/>
</dbReference>
<dbReference type="GO" id="GO:0003700">
    <property type="term" value="F:DNA-binding transcription factor activity"/>
    <property type="evidence" value="ECO:0007669"/>
    <property type="project" value="InterPro"/>
</dbReference>
<feature type="region of interest" description="Disordered" evidence="5">
    <location>
        <begin position="215"/>
        <end position="242"/>
    </location>
</feature>
<evidence type="ECO:0000256" key="1">
    <source>
        <dbReference type="ARBA" id="ARBA00004123"/>
    </source>
</evidence>
<gene>
    <name evidence="7" type="ORF">PCAL00307_LOCUS11483</name>
    <name evidence="8" type="ORF">PECAL_5P05860</name>
</gene>
<dbReference type="InterPro" id="IPR036388">
    <property type="entry name" value="WH-like_DNA-bd_sf"/>
</dbReference>
<evidence type="ECO:0000313" key="8">
    <source>
        <dbReference type="EMBL" id="CAH0376032.1"/>
    </source>
</evidence>
<protein>
    <recommendedName>
        <fullName evidence="6">HSF-type DNA-binding domain-containing protein</fullName>
    </recommendedName>
</protein>
<keyword evidence="2" id="KW-0238">DNA-binding</keyword>
<keyword evidence="9" id="KW-1185">Reference proteome</keyword>
<feature type="region of interest" description="Disordered" evidence="5">
    <location>
        <begin position="102"/>
        <end position="154"/>
    </location>
</feature>
<accession>A0A7S4E822</accession>
<sequence length="289" mass="31518">MSGTIDRRGATPPDFLVKLLTMVGDEAPDLISWTGGKLYIHDPVALERKMSVYFRHSNFSSFQRQLNNFGFRKVEGKGKLAPCMYMHDDLVGRPPEAILTIRRKPATSAASDRGQPDAKRQRRQKAPAPRPAPPPPRPFASEDLPPYRPPRPLEAFTGVESARPIPLPGMPQVPRDQYVEAATQLNDSFESGLLLSFLEASDKGAIAPSLLSQLVGGDEFRPPPPQPARPSNDTSDWPGAALGGDFGFTDDFNLFGKKMSFSGDDLLGGGYSPGGFNAQPRMQRAGSRD</sequence>
<evidence type="ECO:0000259" key="6">
    <source>
        <dbReference type="SMART" id="SM00415"/>
    </source>
</evidence>
<reference evidence="8" key="2">
    <citation type="submission" date="2021-11" db="EMBL/GenBank/DDBJ databases">
        <authorList>
            <consortium name="Genoscope - CEA"/>
            <person name="William W."/>
        </authorList>
    </citation>
    <scope>NUCLEOTIDE SEQUENCE</scope>
</reference>
<dbReference type="Pfam" id="PF00447">
    <property type="entry name" value="HSF_DNA-bind"/>
    <property type="match status" value="1"/>
</dbReference>
<evidence type="ECO:0000313" key="9">
    <source>
        <dbReference type="Proteomes" id="UP000789595"/>
    </source>
</evidence>
<proteinExistence type="inferred from homology"/>
<keyword evidence="3" id="KW-0539">Nucleus</keyword>
<organism evidence="7">
    <name type="scientific">Pelagomonas calceolata</name>
    <dbReference type="NCBI Taxonomy" id="35677"/>
    <lineage>
        <taxon>Eukaryota</taxon>
        <taxon>Sar</taxon>
        <taxon>Stramenopiles</taxon>
        <taxon>Ochrophyta</taxon>
        <taxon>Pelagophyceae</taxon>
        <taxon>Pelagomonadales</taxon>
        <taxon>Pelagomonadaceae</taxon>
        <taxon>Pelagomonas</taxon>
    </lineage>
</organism>
<feature type="domain" description="HSF-type DNA-binding" evidence="6">
    <location>
        <begin position="11"/>
        <end position="104"/>
    </location>
</feature>
<evidence type="ECO:0000256" key="3">
    <source>
        <dbReference type="ARBA" id="ARBA00023242"/>
    </source>
</evidence>
<dbReference type="EMBL" id="HBIW01013375">
    <property type="protein sequence ID" value="CAE0696047.1"/>
    <property type="molecule type" value="Transcribed_RNA"/>
</dbReference>
<evidence type="ECO:0000256" key="4">
    <source>
        <dbReference type="RuleBase" id="RU004020"/>
    </source>
</evidence>
<name>A0A7S4E822_9STRA</name>
<dbReference type="GO" id="GO:0043565">
    <property type="term" value="F:sequence-specific DNA binding"/>
    <property type="evidence" value="ECO:0007669"/>
    <property type="project" value="InterPro"/>
</dbReference>
<comment type="similarity">
    <text evidence="4">Belongs to the HSF family.</text>
</comment>
<dbReference type="AlphaFoldDB" id="A0A7S4E822"/>
<dbReference type="PANTHER" id="PTHR10015:SF206">
    <property type="entry name" value="HSF-TYPE DNA-BINDING DOMAIN-CONTAINING PROTEIN"/>
    <property type="match status" value="1"/>
</dbReference>
<dbReference type="EMBL" id="CAKKNE010000005">
    <property type="protein sequence ID" value="CAH0376032.1"/>
    <property type="molecule type" value="Genomic_DNA"/>
</dbReference>
<feature type="compositionally biased region" description="Pro residues" evidence="5">
    <location>
        <begin position="128"/>
        <end position="138"/>
    </location>
</feature>
<dbReference type="PANTHER" id="PTHR10015">
    <property type="entry name" value="HEAT SHOCK TRANSCRIPTION FACTOR"/>
    <property type="match status" value="1"/>
</dbReference>
<dbReference type="OrthoDB" id="60033at2759"/>
<dbReference type="InterPro" id="IPR036390">
    <property type="entry name" value="WH_DNA-bd_sf"/>
</dbReference>
<dbReference type="SMART" id="SM00415">
    <property type="entry name" value="HSF"/>
    <property type="match status" value="1"/>
</dbReference>
<dbReference type="Gene3D" id="1.10.10.10">
    <property type="entry name" value="Winged helix-like DNA-binding domain superfamily/Winged helix DNA-binding domain"/>
    <property type="match status" value="1"/>
</dbReference>
<dbReference type="InterPro" id="IPR000232">
    <property type="entry name" value="HSF_DNA-bd"/>
</dbReference>
<dbReference type="SUPFAM" id="SSF46785">
    <property type="entry name" value="Winged helix' DNA-binding domain"/>
    <property type="match status" value="1"/>
</dbReference>
<feature type="region of interest" description="Disordered" evidence="5">
    <location>
        <begin position="269"/>
        <end position="289"/>
    </location>
</feature>
<reference evidence="7" key="1">
    <citation type="submission" date="2021-01" db="EMBL/GenBank/DDBJ databases">
        <authorList>
            <person name="Corre E."/>
            <person name="Pelletier E."/>
            <person name="Niang G."/>
            <person name="Scheremetjew M."/>
            <person name="Finn R."/>
            <person name="Kale V."/>
            <person name="Holt S."/>
            <person name="Cochrane G."/>
            <person name="Meng A."/>
            <person name="Brown T."/>
            <person name="Cohen L."/>
        </authorList>
    </citation>
    <scope>NUCLEOTIDE SEQUENCE</scope>
    <source>
        <strain evidence="7">CCMP1756</strain>
    </source>
</reference>
<evidence type="ECO:0000256" key="5">
    <source>
        <dbReference type="SAM" id="MobiDB-lite"/>
    </source>
</evidence>